<dbReference type="KEGG" id="btho:Btheta7330_01059"/>
<evidence type="ECO:0000313" key="1">
    <source>
        <dbReference type="EMBL" id="CUO99299.1"/>
    </source>
</evidence>
<reference evidence="1 2" key="1">
    <citation type="submission" date="2015-09" db="EMBL/GenBank/DDBJ databases">
        <authorList>
            <consortium name="Pathogen Informatics"/>
        </authorList>
    </citation>
    <scope>NUCLEOTIDE SEQUENCE [LARGE SCALE GENOMIC DNA]</scope>
    <source>
        <strain evidence="1 2">2789STDY5834899</strain>
    </source>
</reference>
<dbReference type="EMBL" id="CZAP01000002">
    <property type="protein sequence ID" value="CUO99299.1"/>
    <property type="molecule type" value="Genomic_DNA"/>
</dbReference>
<sequence length="152" mass="17297">MKFFISAAVHTSTSGFQYIIQQIVVLLFLSSCICLSSFQYLMEAVSVLLFPDSSTCTSRFLYNLCFFLVLVSGTFLNSVVTSMYVFYTNLSGVFRYCHCQLPLSAYLSVNSFILIYLSVCFSMYFSSMRLFRYLQVLRSLIPSVSAFSLICL</sequence>
<protein>
    <submittedName>
        <fullName evidence="1">Uncharacterized protein</fullName>
    </submittedName>
</protein>
<organism evidence="1 2">
    <name type="scientific">Bacteroides thetaiotaomicron</name>
    <dbReference type="NCBI Taxonomy" id="818"/>
    <lineage>
        <taxon>Bacteria</taxon>
        <taxon>Pseudomonadati</taxon>
        <taxon>Bacteroidota</taxon>
        <taxon>Bacteroidia</taxon>
        <taxon>Bacteroidales</taxon>
        <taxon>Bacteroidaceae</taxon>
        <taxon>Bacteroides</taxon>
    </lineage>
</organism>
<dbReference type="PROSITE" id="PS51257">
    <property type="entry name" value="PROKAR_LIPOPROTEIN"/>
    <property type="match status" value="1"/>
</dbReference>
<name>A0A0P0FM74_BACT4</name>
<accession>A0A0P0FM74</accession>
<proteinExistence type="predicted"/>
<evidence type="ECO:0000313" key="2">
    <source>
        <dbReference type="Proteomes" id="UP000095576"/>
    </source>
</evidence>
<dbReference type="Proteomes" id="UP000095576">
    <property type="component" value="Unassembled WGS sequence"/>
</dbReference>
<dbReference type="AlphaFoldDB" id="A0A0P0FM74"/>
<gene>
    <name evidence="1" type="ORF">ERS852511_00774</name>
</gene>